<dbReference type="Pfam" id="PF08501">
    <property type="entry name" value="Shikimate_dh_N"/>
    <property type="match status" value="1"/>
</dbReference>
<dbReference type="EMBL" id="JAVRIE010000009">
    <property type="protein sequence ID" value="MDT0584237.1"/>
    <property type="molecule type" value="Genomic_DNA"/>
</dbReference>
<evidence type="ECO:0000259" key="9">
    <source>
        <dbReference type="Pfam" id="PF01488"/>
    </source>
</evidence>
<gene>
    <name evidence="8 12" type="primary">aroE</name>
    <name evidence="12" type="ORF">RM544_16940</name>
</gene>
<feature type="binding site" evidence="8">
    <location>
        <position position="247"/>
    </location>
    <ligand>
        <name>NADP(+)</name>
        <dbReference type="ChEBI" id="CHEBI:58349"/>
    </ligand>
</feature>
<sequence length="283" mass="30737">MSQHIEDSPVTFRLAVFGDPIEQSKSPQIHQMFAEQTGVQITYQKIKGEVDSFTDQLAEFFRHEDAMGVNVTMPFKEQAAAWADTRSISVEQASAANTLIKTSSGIIAETTDGKGLVSDLLRNNMHINGKTLLLIGAGGAARGAISALLDENPKHIYITNRSPANAQRLVDIANDKRVSSISEGDCAKQTFDLIINATSLSLQGNVPNIPDAVFNTQPNVYDMVYQSEDTSFVRKAKSLGCNNAIDGLGMLVGQAAESFYLWFGLRPNPEPVLAMLRKELSGS</sequence>
<organism evidence="12 13">
    <name type="scientific">Brumicola blandensis</name>
    <dbReference type="NCBI Taxonomy" id="3075611"/>
    <lineage>
        <taxon>Bacteria</taxon>
        <taxon>Pseudomonadati</taxon>
        <taxon>Pseudomonadota</taxon>
        <taxon>Gammaproteobacteria</taxon>
        <taxon>Alteromonadales</taxon>
        <taxon>Alteromonadaceae</taxon>
        <taxon>Brumicola</taxon>
    </lineage>
</organism>
<comment type="pathway">
    <text evidence="1 8">Metabolic intermediate biosynthesis; chorismate biosynthesis; chorismate from D-erythrose 4-phosphate and phosphoenolpyruvate: step 4/7.</text>
</comment>
<dbReference type="GO" id="GO:0009073">
    <property type="term" value="P:aromatic amino acid family biosynthetic process"/>
    <property type="evidence" value="ECO:0007669"/>
    <property type="project" value="UniProtKB-KW"/>
</dbReference>
<feature type="binding site" evidence="8">
    <location>
        <position position="72"/>
    </location>
    <ligand>
        <name>shikimate</name>
        <dbReference type="ChEBI" id="CHEBI:36208"/>
    </ligand>
</feature>
<keyword evidence="13" id="KW-1185">Reference proteome</keyword>
<comment type="similarity">
    <text evidence="8">Belongs to the shikimate dehydrogenase family.</text>
</comment>
<feature type="active site" description="Proton acceptor" evidence="8">
    <location>
        <position position="76"/>
    </location>
</feature>
<reference evidence="12 13" key="1">
    <citation type="submission" date="2023-09" db="EMBL/GenBank/DDBJ databases">
        <authorList>
            <person name="Rey-Velasco X."/>
        </authorList>
    </citation>
    <scope>NUCLEOTIDE SEQUENCE [LARGE SCALE GENOMIC DNA]</scope>
    <source>
        <strain evidence="12 13">W409</strain>
    </source>
</reference>
<protein>
    <recommendedName>
        <fullName evidence="2 8">Shikimate dehydrogenase (NADP(+))</fullName>
        <shortName evidence="8">SDH</shortName>
        <ecNumber evidence="2 8">1.1.1.25</ecNumber>
    </recommendedName>
</protein>
<proteinExistence type="inferred from homology"/>
<evidence type="ECO:0000259" key="11">
    <source>
        <dbReference type="Pfam" id="PF18317"/>
    </source>
</evidence>
<feature type="binding site" evidence="8">
    <location>
        <position position="225"/>
    </location>
    <ligand>
        <name>shikimate</name>
        <dbReference type="ChEBI" id="CHEBI:36208"/>
    </ligand>
</feature>
<feature type="binding site" evidence="8">
    <location>
        <position position="254"/>
    </location>
    <ligand>
        <name>shikimate</name>
        <dbReference type="ChEBI" id="CHEBI:36208"/>
    </ligand>
</feature>
<dbReference type="InterPro" id="IPR046346">
    <property type="entry name" value="Aminoacid_DH-like_N_sf"/>
</dbReference>
<feature type="domain" description="Shikimate dehydrogenase substrate binding N-terminal" evidence="10">
    <location>
        <begin position="16"/>
        <end position="99"/>
    </location>
</feature>
<dbReference type="NCBIfam" id="NF001310">
    <property type="entry name" value="PRK00258.1-2"/>
    <property type="match status" value="1"/>
</dbReference>
<comment type="caution">
    <text evidence="12">The sequence shown here is derived from an EMBL/GenBank/DDBJ whole genome shotgun (WGS) entry which is preliminary data.</text>
</comment>
<name>A0AAW8R4V2_9ALTE</name>
<keyword evidence="4 8" id="KW-0521">NADP</keyword>
<feature type="binding site" evidence="8">
    <location>
        <begin position="136"/>
        <end position="140"/>
    </location>
    <ligand>
        <name>NADP(+)</name>
        <dbReference type="ChEBI" id="CHEBI:58349"/>
    </ligand>
</feature>
<evidence type="ECO:0000256" key="8">
    <source>
        <dbReference type="HAMAP-Rule" id="MF_00222"/>
    </source>
</evidence>
<dbReference type="InterPro" id="IPR041121">
    <property type="entry name" value="SDH_C"/>
</dbReference>
<keyword evidence="5 8" id="KW-0560">Oxidoreductase</keyword>
<dbReference type="Gene3D" id="3.40.50.10860">
    <property type="entry name" value="Leucine Dehydrogenase, chain A, domain 1"/>
    <property type="match status" value="1"/>
</dbReference>
<evidence type="ECO:0000313" key="12">
    <source>
        <dbReference type="EMBL" id="MDT0584237.1"/>
    </source>
</evidence>
<dbReference type="Pfam" id="PF01488">
    <property type="entry name" value="Shikimate_DH"/>
    <property type="match status" value="1"/>
</dbReference>
<comment type="caution">
    <text evidence="8">Lacks conserved residue(s) required for the propagation of feature annotation.</text>
</comment>
<dbReference type="GO" id="GO:0019632">
    <property type="term" value="P:shikimate metabolic process"/>
    <property type="evidence" value="ECO:0007669"/>
    <property type="project" value="InterPro"/>
</dbReference>
<comment type="catalytic activity">
    <reaction evidence="7 8">
        <text>shikimate + NADP(+) = 3-dehydroshikimate + NADPH + H(+)</text>
        <dbReference type="Rhea" id="RHEA:17737"/>
        <dbReference type="ChEBI" id="CHEBI:15378"/>
        <dbReference type="ChEBI" id="CHEBI:16630"/>
        <dbReference type="ChEBI" id="CHEBI:36208"/>
        <dbReference type="ChEBI" id="CHEBI:57783"/>
        <dbReference type="ChEBI" id="CHEBI:58349"/>
        <dbReference type="EC" id="1.1.1.25"/>
    </reaction>
</comment>
<keyword evidence="3 8" id="KW-0028">Amino-acid biosynthesis</keyword>
<evidence type="ECO:0000256" key="3">
    <source>
        <dbReference type="ARBA" id="ARBA00022605"/>
    </source>
</evidence>
<dbReference type="GO" id="GO:0050661">
    <property type="term" value="F:NADP binding"/>
    <property type="evidence" value="ECO:0007669"/>
    <property type="project" value="InterPro"/>
</dbReference>
<evidence type="ECO:0000313" key="13">
    <source>
        <dbReference type="Proteomes" id="UP001249020"/>
    </source>
</evidence>
<dbReference type="InterPro" id="IPR013708">
    <property type="entry name" value="Shikimate_DH-bd_N"/>
</dbReference>
<dbReference type="InterPro" id="IPR006151">
    <property type="entry name" value="Shikm_DH/Glu-tRNA_Rdtase"/>
</dbReference>
<evidence type="ECO:0000259" key="10">
    <source>
        <dbReference type="Pfam" id="PF08501"/>
    </source>
</evidence>
<dbReference type="GO" id="GO:0009423">
    <property type="term" value="P:chorismate biosynthetic process"/>
    <property type="evidence" value="ECO:0007669"/>
    <property type="project" value="UniProtKB-UniRule"/>
</dbReference>
<dbReference type="GO" id="GO:0004764">
    <property type="term" value="F:shikimate 3-dehydrogenase (NADP+) activity"/>
    <property type="evidence" value="ECO:0007669"/>
    <property type="project" value="UniProtKB-UniRule"/>
</dbReference>
<dbReference type="InterPro" id="IPR022893">
    <property type="entry name" value="Shikimate_DH_fam"/>
</dbReference>
<dbReference type="PANTHER" id="PTHR21089">
    <property type="entry name" value="SHIKIMATE DEHYDROGENASE"/>
    <property type="match status" value="1"/>
</dbReference>
<dbReference type="GO" id="GO:0008652">
    <property type="term" value="P:amino acid biosynthetic process"/>
    <property type="evidence" value="ECO:0007669"/>
    <property type="project" value="UniProtKB-KW"/>
</dbReference>
<comment type="subunit">
    <text evidence="8">Homodimer.</text>
</comment>
<dbReference type="InterPro" id="IPR036291">
    <property type="entry name" value="NAD(P)-bd_dom_sf"/>
</dbReference>
<comment type="function">
    <text evidence="8">Involved in the biosynthesis of the chorismate, which leads to the biosynthesis of aromatic amino acids. Catalyzes the reversible NADPH linked reduction of 3-dehydroshikimate (DHSA) to yield shikimate (SA).</text>
</comment>
<dbReference type="GO" id="GO:0005829">
    <property type="term" value="C:cytosol"/>
    <property type="evidence" value="ECO:0007669"/>
    <property type="project" value="TreeGrafter"/>
</dbReference>
<dbReference type="RefSeq" id="WP_311363011.1">
    <property type="nucleotide sequence ID" value="NZ_JAVRIE010000009.1"/>
</dbReference>
<evidence type="ECO:0000256" key="5">
    <source>
        <dbReference type="ARBA" id="ARBA00023002"/>
    </source>
</evidence>
<dbReference type="InterPro" id="IPR011342">
    <property type="entry name" value="Shikimate_DH"/>
</dbReference>
<feature type="domain" description="SDH C-terminal" evidence="11">
    <location>
        <begin position="247"/>
        <end position="273"/>
    </location>
</feature>
<evidence type="ECO:0000256" key="1">
    <source>
        <dbReference type="ARBA" id="ARBA00004871"/>
    </source>
</evidence>
<evidence type="ECO:0000256" key="4">
    <source>
        <dbReference type="ARBA" id="ARBA00022857"/>
    </source>
</evidence>
<dbReference type="CDD" id="cd01065">
    <property type="entry name" value="NAD_bind_Shikimate_DH"/>
    <property type="match status" value="1"/>
</dbReference>
<dbReference type="AlphaFoldDB" id="A0AAW8R4V2"/>
<feature type="binding site" evidence="8">
    <location>
        <position position="112"/>
    </location>
    <ligand>
        <name>shikimate</name>
        <dbReference type="ChEBI" id="CHEBI:36208"/>
    </ligand>
</feature>
<dbReference type="PANTHER" id="PTHR21089:SF1">
    <property type="entry name" value="BIFUNCTIONAL 3-DEHYDROQUINATE DEHYDRATASE_SHIKIMATE DEHYDROGENASE, CHLOROPLASTIC"/>
    <property type="match status" value="1"/>
</dbReference>
<accession>A0AAW8R4V2</accession>
<evidence type="ECO:0000256" key="2">
    <source>
        <dbReference type="ARBA" id="ARBA00012962"/>
    </source>
</evidence>
<dbReference type="NCBIfam" id="TIGR00507">
    <property type="entry name" value="aroE"/>
    <property type="match status" value="1"/>
</dbReference>
<dbReference type="HAMAP" id="MF_00222">
    <property type="entry name" value="Shikimate_DH_AroE"/>
    <property type="match status" value="1"/>
</dbReference>
<dbReference type="Pfam" id="PF18317">
    <property type="entry name" value="SDH_C"/>
    <property type="match status" value="1"/>
</dbReference>
<dbReference type="Gene3D" id="3.40.50.720">
    <property type="entry name" value="NAD(P)-binding Rossmann-like Domain"/>
    <property type="match status" value="1"/>
</dbReference>
<feature type="binding site" evidence="8">
    <location>
        <position position="97"/>
    </location>
    <ligand>
        <name>shikimate</name>
        <dbReference type="ChEBI" id="CHEBI:36208"/>
    </ligand>
</feature>
<dbReference type="EC" id="1.1.1.25" evidence="2 8"/>
<feature type="binding site" evidence="8">
    <location>
        <position position="223"/>
    </location>
    <ligand>
        <name>NADP(+)</name>
        <dbReference type="ChEBI" id="CHEBI:58349"/>
    </ligand>
</feature>
<feature type="domain" description="Quinate/shikimate 5-dehydrogenase/glutamyl-tRNA reductase" evidence="9">
    <location>
        <begin position="126"/>
        <end position="199"/>
    </location>
</feature>
<evidence type="ECO:0000256" key="7">
    <source>
        <dbReference type="ARBA" id="ARBA00049442"/>
    </source>
</evidence>
<dbReference type="SUPFAM" id="SSF53223">
    <property type="entry name" value="Aminoacid dehydrogenase-like, N-terminal domain"/>
    <property type="match status" value="1"/>
</dbReference>
<evidence type="ECO:0000256" key="6">
    <source>
        <dbReference type="ARBA" id="ARBA00023141"/>
    </source>
</evidence>
<dbReference type="Proteomes" id="UP001249020">
    <property type="component" value="Unassembled WGS sequence"/>
</dbReference>
<feature type="binding site" evidence="8">
    <location>
        <begin position="24"/>
        <end position="26"/>
    </location>
    <ligand>
        <name>shikimate</name>
        <dbReference type="ChEBI" id="CHEBI:36208"/>
    </ligand>
</feature>
<dbReference type="SUPFAM" id="SSF51735">
    <property type="entry name" value="NAD(P)-binding Rossmann-fold domains"/>
    <property type="match status" value="1"/>
</dbReference>
<keyword evidence="6 8" id="KW-0057">Aromatic amino acid biosynthesis</keyword>